<comment type="caution">
    <text evidence="5">The sequence shown here is derived from an EMBL/GenBank/DDBJ whole genome shotgun (WGS) entry which is preliminary data.</text>
</comment>
<dbReference type="AlphaFoldDB" id="A0A8J7UTY7"/>
<dbReference type="EMBL" id="JAGGMV010000008">
    <property type="protein sequence ID" value="MBP2202163.1"/>
    <property type="molecule type" value="Genomic_DNA"/>
</dbReference>
<dbReference type="Pfam" id="PF22092">
    <property type="entry name" value="T26-6p_Ig-like_dom"/>
    <property type="match status" value="1"/>
</dbReference>
<protein>
    <submittedName>
        <fullName evidence="5">Uncharacterized protein YukE</fullName>
    </submittedName>
</protein>
<evidence type="ECO:0000256" key="1">
    <source>
        <dbReference type="SAM" id="Phobius"/>
    </source>
</evidence>
<feature type="transmembrane region" description="Helical" evidence="1">
    <location>
        <begin position="662"/>
        <end position="680"/>
    </location>
</feature>
<gene>
    <name evidence="5" type="ORF">J3E07_001604</name>
</gene>
<feature type="transmembrane region" description="Helical" evidence="1">
    <location>
        <begin position="64"/>
        <end position="82"/>
    </location>
</feature>
<feature type="domain" description="T26-6p immunoglobulin-like" evidence="3">
    <location>
        <begin position="157"/>
        <end position="285"/>
    </location>
</feature>
<dbReference type="RefSeq" id="WP_209591682.1">
    <property type="nucleotide sequence ID" value="NZ_JAGGMV010000008.1"/>
</dbReference>
<evidence type="ECO:0000313" key="5">
    <source>
        <dbReference type="EMBL" id="MBP2202163.1"/>
    </source>
</evidence>
<feature type="domain" description="T26-6p C-terminal" evidence="2">
    <location>
        <begin position="492"/>
        <end position="631"/>
    </location>
</feature>
<keyword evidence="1" id="KW-0472">Membrane</keyword>
<dbReference type="InterPro" id="IPR054315">
    <property type="entry name" value="T26-6p_Ig-like_dom_1"/>
</dbReference>
<evidence type="ECO:0000259" key="4">
    <source>
        <dbReference type="Pfam" id="PF22265"/>
    </source>
</evidence>
<keyword evidence="1" id="KW-0812">Transmembrane</keyword>
<dbReference type="Pfam" id="PF22265">
    <property type="entry name" value="T26-6p_Ig-like_dom_2"/>
    <property type="match status" value="1"/>
</dbReference>
<dbReference type="InterPro" id="IPR054316">
    <property type="entry name" value="T26-6p_Ig-like_dom_2"/>
</dbReference>
<dbReference type="Gene3D" id="2.60.40.2050">
    <property type="match status" value="1"/>
</dbReference>
<keyword evidence="1" id="KW-1133">Transmembrane helix</keyword>
<feature type="transmembrane region" description="Helical" evidence="1">
    <location>
        <begin position="40"/>
        <end position="57"/>
    </location>
</feature>
<evidence type="ECO:0000313" key="6">
    <source>
        <dbReference type="Proteomes" id="UP000740329"/>
    </source>
</evidence>
<dbReference type="Proteomes" id="UP000740329">
    <property type="component" value="Unassembled WGS sequence"/>
</dbReference>
<evidence type="ECO:0000259" key="2">
    <source>
        <dbReference type="Pfam" id="PF20984"/>
    </source>
</evidence>
<organism evidence="5 6">
    <name type="scientific">Methanococcus voltae</name>
    <dbReference type="NCBI Taxonomy" id="2188"/>
    <lineage>
        <taxon>Archaea</taxon>
        <taxon>Methanobacteriati</taxon>
        <taxon>Methanobacteriota</taxon>
        <taxon>Methanomada group</taxon>
        <taxon>Methanococci</taxon>
        <taxon>Methanococcales</taxon>
        <taxon>Methanococcaceae</taxon>
        <taxon>Methanococcus</taxon>
    </lineage>
</organism>
<dbReference type="InterPro" id="IPR048730">
    <property type="entry name" value="T26-6p_C"/>
</dbReference>
<sequence>MKINDKLITLFSLFLLLSLPSVNAADILGHEVGLDDAAMGAVGAVAGGLAVVGAAAVIGVSAPLIVVGAVAVVGAVGVNYAYRQFTGKDNPNGEEGGVTGAKNTNVSNDEFVNNTEIKSRLLEGYKIYSEEAAAADLVNIKDTIKSHIVTYSMERDGQLSQFSIDIKGSNKVYGFSAFPLQLDFKEAITGSANKSYVQINSVHVYLIDEDGRKWEGKTYADNFRLQSESEYPDDAEYTINMILKSPDPYVGKAQNLATGTFNRKDLDELINAEVKKFELFVDIEGEAVLYREDSYFDEECQSYRAKEVYDKTETIDTSLHTFDIYNGIQNGKYEVAGCSGTLPTDFIHYTTPIAYHSWSNGAVSNIVMRVWSSPCHAYNSTASYKYMALGVPENLEPVDVTLKDDFQAAILRLDSDDSASVAGIPSKGSFADIPKDYGRMTQLSLTYNKLDSTIAFENYFIIYGEVDDDLKSLPIWAVIKPDIAVCENILVTLSTDEKEEIITLLQDGEVSESDKLRLNELADISELSAKNKLDALNVKASKYSDNSKASTAYNNAIKDYGKAMEYTEKIKTETDADKIKTYFYLANDCYEPAGDYWNQAAEKYYHNLDDQGDALAENAKKLEKVAAEYEPSIWYNAGSGFKEVFNQIKTGLGLGNVDDTQLILFIFLTIVLIVIIVVKVL</sequence>
<dbReference type="Pfam" id="PF20984">
    <property type="entry name" value="PT26-6P_helical"/>
    <property type="match status" value="1"/>
</dbReference>
<feature type="domain" description="T26-6p second immunoglobulin-like" evidence="4">
    <location>
        <begin position="355"/>
        <end position="485"/>
    </location>
</feature>
<name>A0A8J7UTY7_METVO</name>
<dbReference type="Gene3D" id="1.20.120.870">
    <property type="entry name" value="pT26-6p, five-helical bundle domain"/>
    <property type="match status" value="1"/>
</dbReference>
<dbReference type="InterPro" id="IPR043114">
    <property type="entry name" value="T26-6p_C_sf"/>
</dbReference>
<evidence type="ECO:0000259" key="3">
    <source>
        <dbReference type="Pfam" id="PF22092"/>
    </source>
</evidence>
<reference evidence="5" key="1">
    <citation type="submission" date="2021-03" db="EMBL/GenBank/DDBJ databases">
        <title>Genomic Encyclopedia of Type Strains, Phase IV (KMG-V): Genome sequencing to study the core and pangenomes of soil and plant-associated prokaryotes.</title>
        <authorList>
            <person name="Whitman W."/>
        </authorList>
    </citation>
    <scope>NUCLEOTIDE SEQUENCE</scope>
    <source>
        <strain evidence="5">C4</strain>
    </source>
</reference>
<proteinExistence type="predicted"/>
<accession>A0A8J7UTY7</accession>